<dbReference type="Gene3D" id="1.10.533.10">
    <property type="entry name" value="Death Domain, Fas"/>
    <property type="match status" value="1"/>
</dbReference>
<keyword evidence="6" id="KW-1185">Reference proteome</keyword>
<dbReference type="PROSITE" id="PS50088">
    <property type="entry name" value="ANK_REPEAT"/>
    <property type="match status" value="3"/>
</dbReference>
<feature type="repeat" description="ANK" evidence="3">
    <location>
        <begin position="956"/>
        <end position="988"/>
    </location>
</feature>
<evidence type="ECO:0000256" key="2">
    <source>
        <dbReference type="ARBA" id="ARBA00023043"/>
    </source>
</evidence>
<evidence type="ECO:0000313" key="6">
    <source>
        <dbReference type="Proteomes" id="UP001159428"/>
    </source>
</evidence>
<feature type="region of interest" description="Disordered" evidence="4">
    <location>
        <begin position="1035"/>
        <end position="1067"/>
    </location>
</feature>
<dbReference type="Gene3D" id="1.25.40.20">
    <property type="entry name" value="Ankyrin repeat-containing domain"/>
    <property type="match status" value="1"/>
</dbReference>
<protein>
    <submittedName>
        <fullName evidence="5">Uncharacterized protein</fullName>
    </submittedName>
</protein>
<dbReference type="Pfam" id="PF12796">
    <property type="entry name" value="Ank_2"/>
    <property type="match status" value="1"/>
</dbReference>
<dbReference type="InterPro" id="IPR011029">
    <property type="entry name" value="DEATH-like_dom_sf"/>
</dbReference>
<dbReference type="InterPro" id="IPR002110">
    <property type="entry name" value="Ankyrin_rpt"/>
</dbReference>
<dbReference type="SMART" id="SM00248">
    <property type="entry name" value="ANK"/>
    <property type="match status" value="5"/>
</dbReference>
<dbReference type="PROSITE" id="PS50297">
    <property type="entry name" value="ANK_REP_REGION"/>
    <property type="match status" value="3"/>
</dbReference>
<feature type="region of interest" description="Disordered" evidence="4">
    <location>
        <begin position="422"/>
        <end position="451"/>
    </location>
</feature>
<evidence type="ECO:0000256" key="4">
    <source>
        <dbReference type="SAM" id="MobiDB-lite"/>
    </source>
</evidence>
<feature type="compositionally biased region" description="Polar residues" evidence="4">
    <location>
        <begin position="432"/>
        <end position="445"/>
    </location>
</feature>
<keyword evidence="1" id="KW-0677">Repeat</keyword>
<proteinExistence type="predicted"/>
<feature type="compositionally biased region" description="Basic residues" evidence="4">
    <location>
        <begin position="1057"/>
        <end position="1067"/>
    </location>
</feature>
<dbReference type="AlphaFoldDB" id="A0AAU9VRB0"/>
<reference evidence="5 6" key="1">
    <citation type="submission" date="2022-05" db="EMBL/GenBank/DDBJ databases">
        <authorList>
            <consortium name="Genoscope - CEA"/>
            <person name="William W."/>
        </authorList>
    </citation>
    <scope>NUCLEOTIDE SEQUENCE [LARGE SCALE GENOMIC DNA]</scope>
</reference>
<name>A0AAU9VRB0_9CNID</name>
<sequence length="1067" mass="120874">MATEDLRINIKELQYDRQRLSGLVFQPLQEIKDFVARNLRLDEVDHIVLLLRNAIRSDTLRTVTDGEALIAVLNLYYGKDNLRVVQRLLKKINCHDLLQVVSEWESRSNPVHPRVFQECGYFPLWIRIRNHFSWFSENKKTILQKIRRLFHIPEIAQGDPDWETVIYMGVSFGASDLLVYMLVPECARKHVRSSLGRNDVCLTMQQLSIIGIYFGRKTKRNGFGDDLSLTSFTSMNESLQSDFVQNGEGREVLHHSKATCETKNGCYNGRQEQNQSNLSNQDFSQSVVSPERGNAKVVQTNMGYIDTASPEDKTDLPIRVVRPKIMYIDHNVQAAMDVEDSPVRSKAVSGKEQDQIIVKETSEMTESMPPKSSPGYRGQHQLQEDREWVPAIESLIVPEVKQSKELQSWNIPDELYHTSQGNTTGDSHRGWSHNTSLENKTGQKWSDNERVESNKKRTSVLDFSFEDSCVDGERGWYSQSPPKKSHIGTAVMENGPISTKSKLIPSEITTSKSENTRTFASTATFQISRRNRNANSHQKHMSSLNGEIYKTEALPSLNMSQSDFDDKRVMTKDNLRIPRQPEPGSSWYEDTALEDSLYREMVPEPEPEDTQQFHPVEDYYLDNMKPQQAAVTPRIYSARTTNGRAHTPIYSPPESFRDATPVSGKLVMVKTALVDQPRQKLSIVTVHHDGEDSLRGSNNLREFPKTTGMTSAGFYRPTDHSPQEYNQCNDYSPKNSNGQSQQFSTLKAESEVLSDYDDSVFTDHEYRDDASGRFAVVPPPYVPPPEYKKTLRKLDGKSNDDSTSIDTYSSDRVHKSPLLSAASVSSIYKEKEMFLSREELQMSIKGAEDKEIEKQIELCKDLMVAAKAGDEDEVKRTIDEGVDVNYQNEFGQSAMMVASWEGHLGIVEALLSDDADPNLQDGFGKTALHEAAISGQHAIVHRLIPGGANVNLADEEKRTPLHYAAMRGKRRIVEVLLLFGANVSLLTKEGESAIELAYWYRHDDIVTLLQTTGDKRTRREMDSLIRKQKIRSAASLPNLSKASSMKELSRARSRPDLRKKKSVCPIQ</sequence>
<dbReference type="Pfam" id="PF00023">
    <property type="entry name" value="Ank"/>
    <property type="match status" value="1"/>
</dbReference>
<keyword evidence="2 3" id="KW-0040">ANK repeat</keyword>
<evidence type="ECO:0000313" key="5">
    <source>
        <dbReference type="EMBL" id="CAH3037391.1"/>
    </source>
</evidence>
<evidence type="ECO:0000256" key="3">
    <source>
        <dbReference type="PROSITE-ProRule" id="PRU00023"/>
    </source>
</evidence>
<organism evidence="5 6">
    <name type="scientific">Pocillopora meandrina</name>
    <dbReference type="NCBI Taxonomy" id="46732"/>
    <lineage>
        <taxon>Eukaryota</taxon>
        <taxon>Metazoa</taxon>
        <taxon>Cnidaria</taxon>
        <taxon>Anthozoa</taxon>
        <taxon>Hexacorallia</taxon>
        <taxon>Scleractinia</taxon>
        <taxon>Astrocoeniina</taxon>
        <taxon>Pocilloporidae</taxon>
        <taxon>Pocillopora</taxon>
    </lineage>
</organism>
<dbReference type="PANTHER" id="PTHR24171">
    <property type="entry name" value="ANKYRIN REPEAT DOMAIN-CONTAINING PROTEIN 39-RELATED"/>
    <property type="match status" value="1"/>
</dbReference>
<dbReference type="Proteomes" id="UP001159428">
    <property type="component" value="Unassembled WGS sequence"/>
</dbReference>
<evidence type="ECO:0000256" key="1">
    <source>
        <dbReference type="ARBA" id="ARBA00022737"/>
    </source>
</evidence>
<comment type="caution">
    <text evidence="5">The sequence shown here is derived from an EMBL/GenBank/DDBJ whole genome shotgun (WGS) entry which is preliminary data.</text>
</comment>
<feature type="repeat" description="ANK" evidence="3">
    <location>
        <begin position="890"/>
        <end position="922"/>
    </location>
</feature>
<dbReference type="PANTHER" id="PTHR24171:SF9">
    <property type="entry name" value="ANKYRIN REPEAT DOMAIN-CONTAINING PROTEIN 39"/>
    <property type="match status" value="1"/>
</dbReference>
<feature type="compositionally biased region" description="Basic and acidic residues" evidence="4">
    <location>
        <begin position="1047"/>
        <end position="1056"/>
    </location>
</feature>
<accession>A0AAU9VRB0</accession>
<dbReference type="SUPFAM" id="SSF48403">
    <property type="entry name" value="Ankyrin repeat"/>
    <property type="match status" value="1"/>
</dbReference>
<dbReference type="EMBL" id="CALNXJ010000004">
    <property type="protein sequence ID" value="CAH3037391.1"/>
    <property type="molecule type" value="Genomic_DNA"/>
</dbReference>
<dbReference type="InterPro" id="IPR036770">
    <property type="entry name" value="Ankyrin_rpt-contain_sf"/>
</dbReference>
<feature type="repeat" description="ANK" evidence="3">
    <location>
        <begin position="923"/>
        <end position="955"/>
    </location>
</feature>
<feature type="region of interest" description="Disordered" evidence="4">
    <location>
        <begin position="690"/>
        <end position="723"/>
    </location>
</feature>
<gene>
    <name evidence="5" type="ORF">PMEA_00021965</name>
</gene>